<evidence type="ECO:0000313" key="4">
    <source>
        <dbReference type="EMBL" id="CRG91914.1"/>
    </source>
</evidence>
<protein>
    <recommendedName>
        <fullName evidence="3">Isochorismatase-like domain-containing protein</fullName>
    </recommendedName>
</protein>
<dbReference type="OMA" id="HATYDRI"/>
<dbReference type="SUPFAM" id="SSF52499">
    <property type="entry name" value="Isochorismatase-like hydrolases"/>
    <property type="match status" value="1"/>
</dbReference>
<evidence type="ECO:0000256" key="1">
    <source>
        <dbReference type="ARBA" id="ARBA00006336"/>
    </source>
</evidence>
<proteinExistence type="inferred from homology"/>
<gene>
    <name evidence="4" type="ORF">PISL3812_08968</name>
</gene>
<comment type="similarity">
    <text evidence="1">Belongs to the isochorismatase family.</text>
</comment>
<dbReference type="PANTHER" id="PTHR43540">
    <property type="entry name" value="PEROXYUREIDOACRYLATE/UREIDOACRYLATE AMIDOHYDROLASE-RELATED"/>
    <property type="match status" value="1"/>
</dbReference>
<keyword evidence="5" id="KW-1185">Reference proteome</keyword>
<evidence type="ECO:0000256" key="2">
    <source>
        <dbReference type="ARBA" id="ARBA00022801"/>
    </source>
</evidence>
<dbReference type="Gene3D" id="3.40.50.850">
    <property type="entry name" value="Isochorismatase-like"/>
    <property type="match status" value="1"/>
</dbReference>
<sequence>MAARTALFVIDIQNELAVDDDTRIPHAERIRNSGEKMIQAARMAIDSYREKGETSPFIIVFVQHEDSSLIVGSKPWELVFKPRTDVEQEILIPKKTPDTFESNPDLALQLRALNVEEIVVFGLQSEYCVEKTCKGALIAGFKVTLLAGAHSTYDTSEKTALDIEKEVEERLNSRGVQIVSWEKLSFTKMYRTLYSGSA</sequence>
<dbReference type="AlphaFoldDB" id="A0A0U1M8E9"/>
<dbReference type="OrthoDB" id="245563at2759"/>
<dbReference type="InterPro" id="IPR000868">
    <property type="entry name" value="Isochorismatase-like_dom"/>
</dbReference>
<evidence type="ECO:0000259" key="3">
    <source>
        <dbReference type="Pfam" id="PF00857"/>
    </source>
</evidence>
<dbReference type="PANTHER" id="PTHR43540:SF6">
    <property type="entry name" value="ISOCHORISMATASE-LIKE DOMAIN-CONTAINING PROTEIN"/>
    <property type="match status" value="1"/>
</dbReference>
<name>A0A0U1M8E9_TALIS</name>
<reference evidence="4 5" key="1">
    <citation type="submission" date="2015-04" db="EMBL/GenBank/DDBJ databases">
        <authorList>
            <person name="Syromyatnikov M.Y."/>
            <person name="Popov V.N."/>
        </authorList>
    </citation>
    <scope>NUCLEOTIDE SEQUENCE [LARGE SCALE GENOMIC DNA]</scope>
    <source>
        <strain evidence="4">WF-38-12</strain>
    </source>
</reference>
<dbReference type="InterPro" id="IPR050272">
    <property type="entry name" value="Isochorismatase-like_hydrls"/>
</dbReference>
<feature type="domain" description="Isochorismatase-like" evidence="3">
    <location>
        <begin position="5"/>
        <end position="159"/>
    </location>
</feature>
<dbReference type="InterPro" id="IPR036380">
    <property type="entry name" value="Isochorismatase-like_sf"/>
</dbReference>
<evidence type="ECO:0000313" key="5">
    <source>
        <dbReference type="Proteomes" id="UP000054383"/>
    </source>
</evidence>
<dbReference type="EMBL" id="CVMT01000010">
    <property type="protein sequence ID" value="CRG91914.1"/>
    <property type="molecule type" value="Genomic_DNA"/>
</dbReference>
<keyword evidence="2" id="KW-0378">Hydrolase</keyword>
<dbReference type="Pfam" id="PF00857">
    <property type="entry name" value="Isochorismatase"/>
    <property type="match status" value="1"/>
</dbReference>
<accession>A0A0U1M8E9</accession>
<dbReference type="GO" id="GO:0016787">
    <property type="term" value="F:hydrolase activity"/>
    <property type="evidence" value="ECO:0007669"/>
    <property type="project" value="UniProtKB-KW"/>
</dbReference>
<dbReference type="Proteomes" id="UP000054383">
    <property type="component" value="Unassembled WGS sequence"/>
</dbReference>
<organism evidence="4 5">
    <name type="scientific">Talaromyces islandicus</name>
    <name type="common">Penicillium islandicum</name>
    <dbReference type="NCBI Taxonomy" id="28573"/>
    <lineage>
        <taxon>Eukaryota</taxon>
        <taxon>Fungi</taxon>
        <taxon>Dikarya</taxon>
        <taxon>Ascomycota</taxon>
        <taxon>Pezizomycotina</taxon>
        <taxon>Eurotiomycetes</taxon>
        <taxon>Eurotiomycetidae</taxon>
        <taxon>Eurotiales</taxon>
        <taxon>Trichocomaceae</taxon>
        <taxon>Talaromyces</taxon>
        <taxon>Talaromyces sect. Islandici</taxon>
    </lineage>
</organism>
<dbReference type="STRING" id="28573.A0A0U1M8E9"/>